<evidence type="ECO:0000313" key="3">
    <source>
        <dbReference type="Proteomes" id="UP001150569"/>
    </source>
</evidence>
<sequence length="120" mass="12582">MASFFTDTPNETHGKVMETVGRAEASVGNAVGSEMMQGHGKTVQISGQAEQARARVGQEATEAMNDPEAAFKKGWHGITAKNRSAAVAQADGGSDLIAKGQRVDTPVPEKSTQSKGYFEG</sequence>
<feature type="region of interest" description="Disordered" evidence="1">
    <location>
        <begin position="90"/>
        <end position="120"/>
    </location>
</feature>
<accession>A0A9W8DHY3</accession>
<proteinExistence type="predicted"/>
<evidence type="ECO:0000313" key="2">
    <source>
        <dbReference type="EMBL" id="KAJ1906708.1"/>
    </source>
</evidence>
<dbReference type="InterPro" id="IPR036629">
    <property type="entry name" value="YjbJ_sf"/>
</dbReference>
<name>A0A9W8DHY3_9FUNG</name>
<comment type="caution">
    <text evidence="2">The sequence shown here is derived from an EMBL/GenBank/DDBJ whole genome shotgun (WGS) entry which is preliminary data.</text>
</comment>
<protein>
    <submittedName>
        <fullName evidence="2">Uncharacterized protein</fullName>
    </submittedName>
</protein>
<feature type="region of interest" description="Disordered" evidence="1">
    <location>
        <begin position="36"/>
        <end position="60"/>
    </location>
</feature>
<reference evidence="2" key="1">
    <citation type="submission" date="2022-07" db="EMBL/GenBank/DDBJ databases">
        <title>Phylogenomic reconstructions and comparative analyses of Kickxellomycotina fungi.</title>
        <authorList>
            <person name="Reynolds N.K."/>
            <person name="Stajich J.E."/>
            <person name="Barry K."/>
            <person name="Grigoriev I.V."/>
            <person name="Crous P."/>
            <person name="Smith M.E."/>
        </authorList>
    </citation>
    <scope>NUCLEOTIDE SEQUENCE</scope>
    <source>
        <strain evidence="2">RSA 861</strain>
    </source>
</reference>
<dbReference type="AlphaFoldDB" id="A0A9W8DHY3"/>
<dbReference type="Proteomes" id="UP001150569">
    <property type="component" value="Unassembled WGS sequence"/>
</dbReference>
<organism evidence="2 3">
    <name type="scientific">Tieghemiomyces parasiticus</name>
    <dbReference type="NCBI Taxonomy" id="78921"/>
    <lineage>
        <taxon>Eukaryota</taxon>
        <taxon>Fungi</taxon>
        <taxon>Fungi incertae sedis</taxon>
        <taxon>Zoopagomycota</taxon>
        <taxon>Kickxellomycotina</taxon>
        <taxon>Dimargaritomycetes</taxon>
        <taxon>Dimargaritales</taxon>
        <taxon>Dimargaritaceae</taxon>
        <taxon>Tieghemiomyces</taxon>
    </lineage>
</organism>
<dbReference type="SUPFAM" id="SSF69047">
    <property type="entry name" value="Hypothetical protein YjbJ"/>
    <property type="match status" value="1"/>
</dbReference>
<keyword evidence="3" id="KW-1185">Reference proteome</keyword>
<feature type="compositionally biased region" description="Polar residues" evidence="1">
    <location>
        <begin position="110"/>
        <end position="120"/>
    </location>
</feature>
<gene>
    <name evidence="2" type="ORF">IWQ60_012017</name>
</gene>
<evidence type="ECO:0000256" key="1">
    <source>
        <dbReference type="SAM" id="MobiDB-lite"/>
    </source>
</evidence>
<dbReference type="EMBL" id="JANBPT010001558">
    <property type="protein sequence ID" value="KAJ1906708.1"/>
    <property type="molecule type" value="Genomic_DNA"/>
</dbReference>